<dbReference type="GO" id="GO:0009277">
    <property type="term" value="C:fungal-type cell wall"/>
    <property type="evidence" value="ECO:0007669"/>
    <property type="project" value="TreeGrafter"/>
</dbReference>
<keyword evidence="8" id="KW-0325">Glycoprotein</keyword>
<dbReference type="Proteomes" id="UP000054477">
    <property type="component" value="Unassembled WGS sequence"/>
</dbReference>
<evidence type="ECO:0000256" key="12">
    <source>
        <dbReference type="ARBA" id="ARBA00037649"/>
    </source>
</evidence>
<evidence type="ECO:0000256" key="13">
    <source>
        <dbReference type="ARBA" id="ARBA00042373"/>
    </source>
</evidence>
<evidence type="ECO:0000256" key="1">
    <source>
        <dbReference type="ARBA" id="ARBA00000382"/>
    </source>
</evidence>
<evidence type="ECO:0000256" key="4">
    <source>
        <dbReference type="ARBA" id="ARBA00012780"/>
    </source>
</evidence>
<dbReference type="GO" id="GO:0071555">
    <property type="term" value="P:cell wall organization"/>
    <property type="evidence" value="ECO:0007669"/>
    <property type="project" value="UniProtKB-KW"/>
</dbReference>
<dbReference type="PANTHER" id="PTHR16631:SF17">
    <property type="entry name" value="GLUCAN ENDO-1,3-BETA-GLUCOSIDASE BTGC"/>
    <property type="match status" value="1"/>
</dbReference>
<gene>
    <name evidence="16" type="ORF">K443DRAFT_310133</name>
</gene>
<protein>
    <recommendedName>
        <fullName evidence="4">glucan endo-1,3-beta-D-glucosidase</fullName>
        <ecNumber evidence="4">3.2.1.39</ecNumber>
    </recommendedName>
    <alternativeName>
        <fullName evidence="14">Endo-1,3-beta-glucanase btgC</fullName>
    </alternativeName>
    <alternativeName>
        <fullName evidence="13">Laminarinase btgC</fullName>
    </alternativeName>
</protein>
<proteinExistence type="inferred from homology"/>
<evidence type="ECO:0000256" key="3">
    <source>
        <dbReference type="ARBA" id="ARBA00008773"/>
    </source>
</evidence>
<dbReference type="EMBL" id="KN838555">
    <property type="protein sequence ID" value="KIK06141.1"/>
    <property type="molecule type" value="Genomic_DNA"/>
</dbReference>
<reference evidence="17" key="2">
    <citation type="submission" date="2015-01" db="EMBL/GenBank/DDBJ databases">
        <title>Evolutionary Origins and Diversification of the Mycorrhizal Mutualists.</title>
        <authorList>
            <consortium name="DOE Joint Genome Institute"/>
            <consortium name="Mycorrhizal Genomics Consortium"/>
            <person name="Kohler A."/>
            <person name="Kuo A."/>
            <person name="Nagy L.G."/>
            <person name="Floudas D."/>
            <person name="Copeland A."/>
            <person name="Barry K.W."/>
            <person name="Cichocki N."/>
            <person name="Veneault-Fourrey C."/>
            <person name="LaButti K."/>
            <person name="Lindquist E.A."/>
            <person name="Lipzen A."/>
            <person name="Lundell T."/>
            <person name="Morin E."/>
            <person name="Murat C."/>
            <person name="Riley R."/>
            <person name="Ohm R."/>
            <person name="Sun H."/>
            <person name="Tunlid A."/>
            <person name="Henrissat B."/>
            <person name="Grigoriev I.V."/>
            <person name="Hibbett D.S."/>
            <person name="Martin F."/>
        </authorList>
    </citation>
    <scope>NUCLEOTIDE SEQUENCE [LARGE SCALE GENOMIC DNA]</scope>
    <source>
        <strain evidence="17">LaAM-08-1</strain>
    </source>
</reference>
<dbReference type="InterPro" id="IPR017853">
    <property type="entry name" value="GH"/>
</dbReference>
<dbReference type="OrthoDB" id="941679at2759"/>
<keyword evidence="5" id="KW-1003">Cell membrane</keyword>
<evidence type="ECO:0000256" key="15">
    <source>
        <dbReference type="SAM" id="SignalP"/>
    </source>
</evidence>
<keyword evidence="7" id="KW-0472">Membrane</keyword>
<evidence type="ECO:0000313" key="16">
    <source>
        <dbReference type="EMBL" id="KIK06141.1"/>
    </source>
</evidence>
<feature type="chain" id="PRO_5002205955" description="glucan endo-1,3-beta-D-glucosidase" evidence="15">
    <location>
        <begin position="23"/>
        <end position="298"/>
    </location>
</feature>
<dbReference type="GO" id="GO:0009986">
    <property type="term" value="C:cell surface"/>
    <property type="evidence" value="ECO:0007669"/>
    <property type="project" value="TreeGrafter"/>
</dbReference>
<dbReference type="GO" id="GO:0000272">
    <property type="term" value="P:polysaccharide catabolic process"/>
    <property type="evidence" value="ECO:0007669"/>
    <property type="project" value="UniProtKB-KW"/>
</dbReference>
<dbReference type="GO" id="GO:0042973">
    <property type="term" value="F:glucan endo-1,3-beta-D-glucosidase activity"/>
    <property type="evidence" value="ECO:0007669"/>
    <property type="project" value="UniProtKB-EC"/>
</dbReference>
<keyword evidence="6 16" id="KW-0378">Hydrolase</keyword>
<keyword evidence="11" id="KW-0624">Polysaccharide degradation</keyword>
<organism evidence="16 17">
    <name type="scientific">Laccaria amethystina LaAM-08-1</name>
    <dbReference type="NCBI Taxonomy" id="1095629"/>
    <lineage>
        <taxon>Eukaryota</taxon>
        <taxon>Fungi</taxon>
        <taxon>Dikarya</taxon>
        <taxon>Basidiomycota</taxon>
        <taxon>Agaricomycotina</taxon>
        <taxon>Agaricomycetes</taxon>
        <taxon>Agaricomycetidae</taxon>
        <taxon>Agaricales</taxon>
        <taxon>Agaricineae</taxon>
        <taxon>Hydnangiaceae</taxon>
        <taxon>Laccaria</taxon>
    </lineage>
</organism>
<name>A0A0C9XM38_9AGAR</name>
<evidence type="ECO:0000256" key="11">
    <source>
        <dbReference type="ARBA" id="ARBA00023326"/>
    </source>
</evidence>
<dbReference type="HOGENOM" id="CLU_082781_0_0_1"/>
<dbReference type="SUPFAM" id="SSF51445">
    <property type="entry name" value="(Trans)glycosidases"/>
    <property type="match status" value="1"/>
</dbReference>
<comment type="function">
    <text evidence="12">Glucanases play a role in cell expansion during growth, in cell-cell fusion during mating, and in spore release during sporulation. This enzyme may be involved in beta-glucan degradation. Active on laminarin and lichenan.</text>
</comment>
<evidence type="ECO:0000313" key="17">
    <source>
        <dbReference type="Proteomes" id="UP000054477"/>
    </source>
</evidence>
<sequence length="298" mass="31885">MATSRSLAIILAAFLWLVQVLATNHFVGIAASNSIGGTSTFTCRTQQQWNDLANTAKANGFRSIRIIGFDCNALDWASSAAEAAGLTILAGIYYTGSVASSRTSINNDVKTFLVACAKYGTGRYAGLTVGNEIYSDTLNNVIAEVDDVRNQLRAAGVQTPVSTSHTWVMIRDNPTILCRTDFVAANAHAFYDTNTVAAEAGDFVFKIVVPALQHACPGKQITITESGWPSRGSTNGVAVPSIPNERSALASLNCACRDDTSIFVYAFEYDDQGWKANDNERSFGISGKLNFGDIFASC</sequence>
<dbReference type="STRING" id="1095629.A0A0C9XM38"/>
<comment type="similarity">
    <text evidence="3">Belongs to the glycosyl hydrolase 17 family.</text>
</comment>
<evidence type="ECO:0000256" key="10">
    <source>
        <dbReference type="ARBA" id="ARBA00023316"/>
    </source>
</evidence>
<keyword evidence="10" id="KW-0961">Cell wall biogenesis/degradation</keyword>
<evidence type="ECO:0000256" key="14">
    <source>
        <dbReference type="ARBA" id="ARBA00043078"/>
    </source>
</evidence>
<dbReference type="GO" id="GO:0005576">
    <property type="term" value="C:extracellular region"/>
    <property type="evidence" value="ECO:0007669"/>
    <property type="project" value="TreeGrafter"/>
</dbReference>
<keyword evidence="17" id="KW-1185">Reference proteome</keyword>
<dbReference type="InterPro" id="IPR050732">
    <property type="entry name" value="Beta-glucan_modifiers"/>
</dbReference>
<accession>A0A0C9XM38</accession>
<comment type="subcellular location">
    <subcellularLocation>
        <location evidence="2">Cell membrane</location>
        <topology evidence="2">Single-pass type II membrane protein</topology>
    </subcellularLocation>
</comment>
<dbReference type="PANTHER" id="PTHR16631">
    <property type="entry name" value="GLUCAN 1,3-BETA-GLUCOSIDASE"/>
    <property type="match status" value="1"/>
</dbReference>
<dbReference type="EC" id="3.2.1.39" evidence="4"/>
<feature type="signal peptide" evidence="15">
    <location>
        <begin position="1"/>
        <end position="22"/>
    </location>
</feature>
<comment type="catalytic activity">
    <reaction evidence="1">
        <text>Hydrolysis of (1-&gt;3)-beta-D-glucosidic linkages in (1-&gt;3)-beta-D-glucans.</text>
        <dbReference type="EC" id="3.2.1.39"/>
    </reaction>
</comment>
<evidence type="ECO:0000256" key="6">
    <source>
        <dbReference type="ARBA" id="ARBA00022801"/>
    </source>
</evidence>
<evidence type="ECO:0000256" key="9">
    <source>
        <dbReference type="ARBA" id="ARBA00023277"/>
    </source>
</evidence>
<evidence type="ECO:0000256" key="8">
    <source>
        <dbReference type="ARBA" id="ARBA00023180"/>
    </source>
</evidence>
<evidence type="ECO:0000256" key="7">
    <source>
        <dbReference type="ARBA" id="ARBA00023136"/>
    </source>
</evidence>
<dbReference type="AlphaFoldDB" id="A0A0C9XM38"/>
<evidence type="ECO:0000256" key="2">
    <source>
        <dbReference type="ARBA" id="ARBA00004401"/>
    </source>
</evidence>
<dbReference type="Gene3D" id="3.20.20.80">
    <property type="entry name" value="Glycosidases"/>
    <property type="match status" value="2"/>
</dbReference>
<reference evidence="16 17" key="1">
    <citation type="submission" date="2014-04" db="EMBL/GenBank/DDBJ databases">
        <authorList>
            <consortium name="DOE Joint Genome Institute"/>
            <person name="Kuo A."/>
            <person name="Kohler A."/>
            <person name="Nagy L.G."/>
            <person name="Floudas D."/>
            <person name="Copeland A."/>
            <person name="Barry K.W."/>
            <person name="Cichocki N."/>
            <person name="Veneault-Fourrey C."/>
            <person name="LaButti K."/>
            <person name="Lindquist E.A."/>
            <person name="Lipzen A."/>
            <person name="Lundell T."/>
            <person name="Morin E."/>
            <person name="Murat C."/>
            <person name="Sun H."/>
            <person name="Tunlid A."/>
            <person name="Henrissat B."/>
            <person name="Grigoriev I.V."/>
            <person name="Hibbett D.S."/>
            <person name="Martin F."/>
            <person name="Nordberg H.P."/>
            <person name="Cantor M.N."/>
            <person name="Hua S.X."/>
        </authorList>
    </citation>
    <scope>NUCLEOTIDE SEQUENCE [LARGE SCALE GENOMIC DNA]</scope>
    <source>
        <strain evidence="16 17">LaAM-08-1</strain>
    </source>
</reference>
<keyword evidence="15" id="KW-0732">Signal</keyword>
<evidence type="ECO:0000256" key="5">
    <source>
        <dbReference type="ARBA" id="ARBA00022475"/>
    </source>
</evidence>
<keyword evidence="9" id="KW-0119">Carbohydrate metabolism</keyword>
<dbReference type="GO" id="GO:0005886">
    <property type="term" value="C:plasma membrane"/>
    <property type="evidence" value="ECO:0007669"/>
    <property type="project" value="UniProtKB-SubCell"/>
</dbReference>